<dbReference type="EMBL" id="JAFEUP010000006">
    <property type="protein sequence ID" value="MBM7062771.1"/>
    <property type="molecule type" value="Genomic_DNA"/>
</dbReference>
<accession>A0ABS2II75</accession>
<feature type="transmembrane region" description="Helical" evidence="1">
    <location>
        <begin position="7"/>
        <end position="30"/>
    </location>
</feature>
<keyword evidence="1" id="KW-0472">Membrane</keyword>
<keyword evidence="1" id="KW-0812">Transmembrane</keyword>
<evidence type="ECO:0008006" key="4">
    <source>
        <dbReference type="Google" id="ProtNLM"/>
    </source>
</evidence>
<proteinExistence type="predicted"/>
<protein>
    <recommendedName>
        <fullName evidence="4">Tfp pilus assembly protein PilX</fullName>
    </recommendedName>
</protein>
<dbReference type="Proteomes" id="UP000717995">
    <property type="component" value="Unassembled WGS sequence"/>
</dbReference>
<evidence type="ECO:0000313" key="3">
    <source>
        <dbReference type="Proteomes" id="UP000717995"/>
    </source>
</evidence>
<evidence type="ECO:0000313" key="2">
    <source>
        <dbReference type="EMBL" id="MBM7062771.1"/>
    </source>
</evidence>
<evidence type="ECO:0000256" key="1">
    <source>
        <dbReference type="SAM" id="Phobius"/>
    </source>
</evidence>
<organism evidence="2 3">
    <name type="scientific">Zestomonas insulae</name>
    <dbReference type="NCBI Taxonomy" id="2809017"/>
    <lineage>
        <taxon>Bacteria</taxon>
        <taxon>Pseudomonadati</taxon>
        <taxon>Pseudomonadota</taxon>
        <taxon>Gammaproteobacteria</taxon>
        <taxon>Pseudomonadales</taxon>
        <taxon>Pseudomonadaceae</taxon>
        <taxon>Zestomonas</taxon>
    </lineage>
</organism>
<name>A0ABS2II75_9GAMM</name>
<comment type="caution">
    <text evidence="2">The sequence shown here is derived from an EMBL/GenBank/DDBJ whole genome shotgun (WGS) entry which is preliminary data.</text>
</comment>
<reference evidence="2 3" key="1">
    <citation type="submission" date="2021-02" db="EMBL/GenBank/DDBJ databases">
        <authorList>
            <person name="Lee D.-H."/>
        </authorList>
    </citation>
    <scope>NUCLEOTIDE SEQUENCE [LARGE SCALE GENOMIC DNA]</scope>
    <source>
        <strain evidence="2 3">UL073</strain>
    </source>
</reference>
<keyword evidence="3" id="KW-1185">Reference proteome</keyword>
<dbReference type="RefSeq" id="WP_205349954.1">
    <property type="nucleotide sequence ID" value="NZ_JAFEUP010000006.1"/>
</dbReference>
<keyword evidence="1" id="KW-1133">Transmembrane helix</keyword>
<sequence length="219" mass="22368">MKRQTGLTLISLMIGMLLSTMCILAMLALYRNLVQTAVVATQDANQDGQLAAGLLSAQLEVQSAGFGIDSSAASNLEKSTISLSGSSHSALLWRYLDASGYQCRGLVDRGASDANSGKAVRLLSLLQADSGCSASANLAGLNWSVRQDLAKLLVPAAQQAAPQAVVTFSIAKVDCAPFGLGVAASHPQVTLSAQSSAQLAGASGVAPLSYSLCLTNIPG</sequence>
<gene>
    <name evidence="2" type="ORF">JQX08_18820</name>
</gene>